<evidence type="ECO:0000313" key="3">
    <source>
        <dbReference type="EMBL" id="MCW3483552.1"/>
    </source>
</evidence>
<evidence type="ECO:0000256" key="2">
    <source>
        <dbReference type="SAM" id="Phobius"/>
    </source>
</evidence>
<reference evidence="3 4" key="1">
    <citation type="submission" date="2022-10" db="EMBL/GenBank/DDBJ databases">
        <title>Chitinophaga nivalis PC15 sp. nov., isolated from Pyeongchang county, South Korea.</title>
        <authorList>
            <person name="Trinh H.N."/>
        </authorList>
    </citation>
    <scope>NUCLEOTIDE SEQUENCE [LARGE SCALE GENOMIC DNA]</scope>
    <source>
        <strain evidence="3 4">PC14</strain>
    </source>
</reference>
<keyword evidence="2" id="KW-0812">Transmembrane</keyword>
<proteinExistence type="predicted"/>
<gene>
    <name evidence="3" type="ORF">OL497_06590</name>
</gene>
<accession>A0ABT3IHX0</accession>
<keyword evidence="2" id="KW-0472">Membrane</keyword>
<comment type="caution">
    <text evidence="3">The sequence shown here is derived from an EMBL/GenBank/DDBJ whole genome shotgun (WGS) entry which is preliminary data.</text>
</comment>
<protein>
    <submittedName>
        <fullName evidence="3">Uncharacterized protein</fullName>
    </submittedName>
</protein>
<sequence length="436" mass="48124">MAVTHSYQFTVVSHTRTLWSTLGIVFGGMALLFTGLSLKLPEVWVIVISVTAMLAGIIFMLRWIHRAESITLSADRLQSALYGEIMLADIVKTSAPWYGIPPSLKVRLRNGKSHVWGLNSSKSAIPPTATDLADLTAFILQLQLQLSSSQQTTTSIPGGGSVSKTPAPTPTSTGGVPVNKFSQWVNQPAVLISLGLLIAALSVIRACVIEARRDQFRGLRTSSEKMYQINKERVRAVLAEKLKTEGAAFLYTNDTAASLALAPQINDDNPLGISLFEHSQANMDMEAFLANPDSMPIFTYLVGGDTVVTRMRAGFTGAPDSSEQQLLVRAYDPNQHIKPNYPRNNDTTTYRVFDVCWGINIKDTSNLQYAIDRSMPGMNIMLSQIRLRKTFYFYFAGRESSGISEARFKAGIRALNALLHKNKVDTSLFIYKTFNR</sequence>
<feature type="transmembrane region" description="Helical" evidence="2">
    <location>
        <begin position="17"/>
        <end position="36"/>
    </location>
</feature>
<dbReference type="RefSeq" id="WP_264729000.1">
    <property type="nucleotide sequence ID" value="NZ_JAPDNR010000001.1"/>
</dbReference>
<feature type="transmembrane region" description="Helical" evidence="2">
    <location>
        <begin position="43"/>
        <end position="64"/>
    </location>
</feature>
<feature type="transmembrane region" description="Helical" evidence="2">
    <location>
        <begin position="189"/>
        <end position="208"/>
    </location>
</feature>
<evidence type="ECO:0000256" key="1">
    <source>
        <dbReference type="SAM" id="MobiDB-lite"/>
    </source>
</evidence>
<evidence type="ECO:0000313" key="4">
    <source>
        <dbReference type="Proteomes" id="UP001207742"/>
    </source>
</evidence>
<feature type="compositionally biased region" description="Polar residues" evidence="1">
    <location>
        <begin position="162"/>
        <end position="173"/>
    </location>
</feature>
<keyword evidence="4" id="KW-1185">Reference proteome</keyword>
<organism evidence="3 4">
    <name type="scientific">Chitinophaga nivalis</name>
    <dbReference type="NCBI Taxonomy" id="2991709"/>
    <lineage>
        <taxon>Bacteria</taxon>
        <taxon>Pseudomonadati</taxon>
        <taxon>Bacteroidota</taxon>
        <taxon>Chitinophagia</taxon>
        <taxon>Chitinophagales</taxon>
        <taxon>Chitinophagaceae</taxon>
        <taxon>Chitinophaga</taxon>
    </lineage>
</organism>
<dbReference type="EMBL" id="JAPDNS010000001">
    <property type="protein sequence ID" value="MCW3483552.1"/>
    <property type="molecule type" value="Genomic_DNA"/>
</dbReference>
<name>A0ABT3IHX0_9BACT</name>
<dbReference type="Proteomes" id="UP001207742">
    <property type="component" value="Unassembled WGS sequence"/>
</dbReference>
<keyword evidence="2" id="KW-1133">Transmembrane helix</keyword>
<feature type="region of interest" description="Disordered" evidence="1">
    <location>
        <begin position="151"/>
        <end position="173"/>
    </location>
</feature>